<comment type="caution">
    <text evidence="1">The sequence shown here is derived from an EMBL/GenBank/DDBJ whole genome shotgun (WGS) entry which is preliminary data.</text>
</comment>
<keyword evidence="2" id="KW-1185">Reference proteome</keyword>
<organism evidence="1 2">
    <name type="scientific">Trifolium pratense</name>
    <name type="common">Red clover</name>
    <dbReference type="NCBI Taxonomy" id="57577"/>
    <lineage>
        <taxon>Eukaryota</taxon>
        <taxon>Viridiplantae</taxon>
        <taxon>Streptophyta</taxon>
        <taxon>Embryophyta</taxon>
        <taxon>Tracheophyta</taxon>
        <taxon>Spermatophyta</taxon>
        <taxon>Magnoliopsida</taxon>
        <taxon>eudicotyledons</taxon>
        <taxon>Gunneridae</taxon>
        <taxon>Pentapetalae</taxon>
        <taxon>rosids</taxon>
        <taxon>fabids</taxon>
        <taxon>Fabales</taxon>
        <taxon>Fabaceae</taxon>
        <taxon>Papilionoideae</taxon>
        <taxon>50 kb inversion clade</taxon>
        <taxon>NPAAA clade</taxon>
        <taxon>Hologalegina</taxon>
        <taxon>IRL clade</taxon>
        <taxon>Trifolieae</taxon>
        <taxon>Trifolium</taxon>
    </lineage>
</organism>
<evidence type="ECO:0000313" key="1">
    <source>
        <dbReference type="EMBL" id="CAJ2632549.1"/>
    </source>
</evidence>
<evidence type="ECO:0000313" key="2">
    <source>
        <dbReference type="Proteomes" id="UP001177021"/>
    </source>
</evidence>
<sequence length="70" mass="8287">MLLLIFVILFFQFKPWCFLFSSRFRFSINNKQGSIGGDLERPLVEDDVNTSSYNNQHNHELSRDYNLEGK</sequence>
<proteinExistence type="predicted"/>
<dbReference type="EMBL" id="CASHSV030000001">
    <property type="protein sequence ID" value="CAJ2632549.1"/>
    <property type="molecule type" value="Genomic_DNA"/>
</dbReference>
<name>A0ACB0IJM9_TRIPR</name>
<protein>
    <submittedName>
        <fullName evidence="1">Uncharacterized protein</fullName>
    </submittedName>
</protein>
<reference evidence="1" key="1">
    <citation type="submission" date="2023-10" db="EMBL/GenBank/DDBJ databases">
        <authorList>
            <person name="Rodriguez Cubillos JULIANA M."/>
            <person name="De Vega J."/>
        </authorList>
    </citation>
    <scope>NUCLEOTIDE SEQUENCE</scope>
</reference>
<accession>A0ACB0IJM9</accession>
<gene>
    <name evidence="1" type="ORF">MILVUS5_LOCUS3833</name>
</gene>
<dbReference type="Proteomes" id="UP001177021">
    <property type="component" value="Unassembled WGS sequence"/>
</dbReference>